<proteinExistence type="predicted"/>
<dbReference type="EMBL" id="MU006102">
    <property type="protein sequence ID" value="KAF2836799.1"/>
    <property type="molecule type" value="Genomic_DNA"/>
</dbReference>
<organism evidence="1 2">
    <name type="scientific">Patellaria atrata CBS 101060</name>
    <dbReference type="NCBI Taxonomy" id="1346257"/>
    <lineage>
        <taxon>Eukaryota</taxon>
        <taxon>Fungi</taxon>
        <taxon>Dikarya</taxon>
        <taxon>Ascomycota</taxon>
        <taxon>Pezizomycotina</taxon>
        <taxon>Dothideomycetes</taxon>
        <taxon>Dothideomycetes incertae sedis</taxon>
        <taxon>Patellariales</taxon>
        <taxon>Patellariaceae</taxon>
        <taxon>Patellaria</taxon>
    </lineage>
</organism>
<protein>
    <submittedName>
        <fullName evidence="1">Uncharacterized protein</fullName>
    </submittedName>
</protein>
<keyword evidence="2" id="KW-1185">Reference proteome</keyword>
<reference evidence="1" key="1">
    <citation type="journal article" date="2020" name="Stud. Mycol.">
        <title>101 Dothideomycetes genomes: a test case for predicting lifestyles and emergence of pathogens.</title>
        <authorList>
            <person name="Haridas S."/>
            <person name="Albert R."/>
            <person name="Binder M."/>
            <person name="Bloem J."/>
            <person name="Labutti K."/>
            <person name="Salamov A."/>
            <person name="Andreopoulos B."/>
            <person name="Baker S."/>
            <person name="Barry K."/>
            <person name="Bills G."/>
            <person name="Bluhm B."/>
            <person name="Cannon C."/>
            <person name="Castanera R."/>
            <person name="Culley D."/>
            <person name="Daum C."/>
            <person name="Ezra D."/>
            <person name="Gonzalez J."/>
            <person name="Henrissat B."/>
            <person name="Kuo A."/>
            <person name="Liang C."/>
            <person name="Lipzen A."/>
            <person name="Lutzoni F."/>
            <person name="Magnuson J."/>
            <person name="Mondo S."/>
            <person name="Nolan M."/>
            <person name="Ohm R."/>
            <person name="Pangilinan J."/>
            <person name="Park H.-J."/>
            <person name="Ramirez L."/>
            <person name="Alfaro M."/>
            <person name="Sun H."/>
            <person name="Tritt A."/>
            <person name="Yoshinaga Y."/>
            <person name="Zwiers L.-H."/>
            <person name="Turgeon B."/>
            <person name="Goodwin S."/>
            <person name="Spatafora J."/>
            <person name="Crous P."/>
            <person name="Grigoriev I."/>
        </authorList>
    </citation>
    <scope>NUCLEOTIDE SEQUENCE</scope>
    <source>
        <strain evidence="1">CBS 101060</strain>
    </source>
</reference>
<dbReference type="Proteomes" id="UP000799429">
    <property type="component" value="Unassembled WGS sequence"/>
</dbReference>
<accession>A0A9P4S637</accession>
<evidence type="ECO:0000313" key="2">
    <source>
        <dbReference type="Proteomes" id="UP000799429"/>
    </source>
</evidence>
<comment type="caution">
    <text evidence="1">The sequence shown here is derived from an EMBL/GenBank/DDBJ whole genome shotgun (WGS) entry which is preliminary data.</text>
</comment>
<gene>
    <name evidence="1" type="ORF">M501DRAFT_231460</name>
</gene>
<evidence type="ECO:0000313" key="1">
    <source>
        <dbReference type="EMBL" id="KAF2836799.1"/>
    </source>
</evidence>
<name>A0A9P4S637_9PEZI</name>
<sequence length="67" mass="7501">MGDYYRNALITISAPDCKRAADGFLGLILSVNTAEIPESLGLWLRPITRRRETALNDAVISHRGWML</sequence>
<dbReference type="AlphaFoldDB" id="A0A9P4S637"/>